<reference evidence="6 7" key="1">
    <citation type="submission" date="2020-08" db="EMBL/GenBank/DDBJ databases">
        <title>Edaphobacter telluris sp. nov. and Acidobacterium dinghuensis sp. nov., two acidobacteria isolated from forest soil.</title>
        <authorList>
            <person name="Fu J."/>
            <person name="Qiu L."/>
        </authorList>
    </citation>
    <scope>NUCLEOTIDE SEQUENCE [LARGE SCALE GENOMIC DNA]</scope>
    <source>
        <strain evidence="6">4Y35</strain>
    </source>
</reference>
<evidence type="ECO:0000256" key="1">
    <source>
        <dbReference type="ARBA" id="ARBA00009437"/>
    </source>
</evidence>
<dbReference type="GO" id="GO:0003700">
    <property type="term" value="F:DNA-binding transcription factor activity"/>
    <property type="evidence" value="ECO:0007669"/>
    <property type="project" value="InterPro"/>
</dbReference>
<protein>
    <submittedName>
        <fullName evidence="6">LysR family transcriptional regulator</fullName>
    </submittedName>
</protein>
<dbReference type="Pfam" id="PF00126">
    <property type="entry name" value="HTH_1"/>
    <property type="match status" value="1"/>
</dbReference>
<accession>A0A7G8BGN4</accession>
<evidence type="ECO:0000313" key="6">
    <source>
        <dbReference type="EMBL" id="QNI31704.1"/>
    </source>
</evidence>
<dbReference type="Gene3D" id="1.10.10.10">
    <property type="entry name" value="Winged helix-like DNA-binding domain superfamily/Winged helix DNA-binding domain"/>
    <property type="match status" value="1"/>
</dbReference>
<gene>
    <name evidence="6" type="ORF">H7849_22045</name>
</gene>
<keyword evidence="3" id="KW-0238">DNA-binding</keyword>
<dbReference type="FunFam" id="1.10.10.10:FF:000001">
    <property type="entry name" value="LysR family transcriptional regulator"/>
    <property type="match status" value="1"/>
</dbReference>
<dbReference type="CDD" id="cd08414">
    <property type="entry name" value="PBP2_LTTR_aromatics_like"/>
    <property type="match status" value="1"/>
</dbReference>
<dbReference type="PRINTS" id="PR00039">
    <property type="entry name" value="HTHLYSR"/>
</dbReference>
<keyword evidence="2" id="KW-0805">Transcription regulation</keyword>
<dbReference type="InterPro" id="IPR036390">
    <property type="entry name" value="WH_DNA-bd_sf"/>
</dbReference>
<dbReference type="SUPFAM" id="SSF46785">
    <property type="entry name" value="Winged helix' DNA-binding domain"/>
    <property type="match status" value="1"/>
</dbReference>
<organism evidence="6 7">
    <name type="scientific">Alloacidobacterium dinghuense</name>
    <dbReference type="NCBI Taxonomy" id="2763107"/>
    <lineage>
        <taxon>Bacteria</taxon>
        <taxon>Pseudomonadati</taxon>
        <taxon>Acidobacteriota</taxon>
        <taxon>Terriglobia</taxon>
        <taxon>Terriglobales</taxon>
        <taxon>Acidobacteriaceae</taxon>
        <taxon>Alloacidobacterium</taxon>
    </lineage>
</organism>
<dbReference type="SUPFAM" id="SSF53850">
    <property type="entry name" value="Periplasmic binding protein-like II"/>
    <property type="match status" value="1"/>
</dbReference>
<dbReference type="EMBL" id="CP060394">
    <property type="protein sequence ID" value="QNI31704.1"/>
    <property type="molecule type" value="Genomic_DNA"/>
</dbReference>
<dbReference type="PANTHER" id="PTHR30346:SF0">
    <property type="entry name" value="HCA OPERON TRANSCRIPTIONAL ACTIVATOR HCAR"/>
    <property type="match status" value="1"/>
</dbReference>
<dbReference type="PROSITE" id="PS50931">
    <property type="entry name" value="HTH_LYSR"/>
    <property type="match status" value="1"/>
</dbReference>
<comment type="similarity">
    <text evidence="1">Belongs to the LysR transcriptional regulatory family.</text>
</comment>
<keyword evidence="4" id="KW-0804">Transcription</keyword>
<evidence type="ECO:0000256" key="2">
    <source>
        <dbReference type="ARBA" id="ARBA00023015"/>
    </source>
</evidence>
<keyword evidence="7" id="KW-1185">Reference proteome</keyword>
<evidence type="ECO:0000259" key="5">
    <source>
        <dbReference type="PROSITE" id="PS50931"/>
    </source>
</evidence>
<dbReference type="Gene3D" id="3.40.190.10">
    <property type="entry name" value="Periplasmic binding protein-like II"/>
    <property type="match status" value="2"/>
</dbReference>
<name>A0A7G8BGN4_9BACT</name>
<dbReference type="GO" id="GO:0003677">
    <property type="term" value="F:DNA binding"/>
    <property type="evidence" value="ECO:0007669"/>
    <property type="project" value="UniProtKB-KW"/>
</dbReference>
<dbReference type="InterPro" id="IPR000847">
    <property type="entry name" value="LysR_HTH_N"/>
</dbReference>
<evidence type="ECO:0000256" key="3">
    <source>
        <dbReference type="ARBA" id="ARBA00023125"/>
    </source>
</evidence>
<evidence type="ECO:0000313" key="7">
    <source>
        <dbReference type="Proteomes" id="UP000515312"/>
    </source>
</evidence>
<dbReference type="PANTHER" id="PTHR30346">
    <property type="entry name" value="TRANSCRIPTIONAL DUAL REGULATOR HCAR-RELATED"/>
    <property type="match status" value="1"/>
</dbReference>
<dbReference type="AlphaFoldDB" id="A0A7G8BGN4"/>
<dbReference type="InterPro" id="IPR036388">
    <property type="entry name" value="WH-like_DNA-bd_sf"/>
</dbReference>
<dbReference type="KEGG" id="adin:H7849_22045"/>
<sequence length="302" mass="33570">MEMRQIESFLSLAATLHFGKSSQELHLSQPALSLQIKALEEELGVRLFDRNRQRTLLTDAGAAFREDATAAMERLAEAKKRATLTARGKIGVIRLGFISTAGYEIVPRLVRHYRKENPNVEFSLRNVLTHDQMKMLNEGTLDVGFLRIPLEASPHLDLTPIHREPFVVAVPAAHPLARVKQLRLRQLAGQPFVMYERRFAPGYYDQIASILTRAGIVPEVVQSAGEMPTLVSLVDSGLGIAVLPQSALTRKPDGVRVCTILDRIPPSQIALVSARHTHSMTVRQFVAFAKKNLTTEMIGQDP</sequence>
<evidence type="ECO:0000256" key="4">
    <source>
        <dbReference type="ARBA" id="ARBA00023163"/>
    </source>
</evidence>
<feature type="domain" description="HTH lysR-type" evidence="5">
    <location>
        <begin position="1"/>
        <end position="58"/>
    </location>
</feature>
<dbReference type="Proteomes" id="UP000515312">
    <property type="component" value="Chromosome"/>
</dbReference>
<proteinExistence type="inferred from homology"/>
<dbReference type="InterPro" id="IPR005119">
    <property type="entry name" value="LysR_subst-bd"/>
</dbReference>
<dbReference type="Pfam" id="PF03466">
    <property type="entry name" value="LysR_substrate"/>
    <property type="match status" value="1"/>
</dbReference>
<dbReference type="GO" id="GO:0032993">
    <property type="term" value="C:protein-DNA complex"/>
    <property type="evidence" value="ECO:0007669"/>
    <property type="project" value="TreeGrafter"/>
</dbReference>
<dbReference type="RefSeq" id="WP_186742571.1">
    <property type="nucleotide sequence ID" value="NZ_CP060394.1"/>
</dbReference>